<reference evidence="4" key="1">
    <citation type="journal article" date="2021" name="PeerJ">
        <title>Analysis of 44 Vibrio anguillarum genomes reveals high genetic diversity.</title>
        <authorList>
            <person name="Hansen M.J."/>
            <person name="Dalsgaard I."/>
        </authorList>
    </citation>
    <scope>NUCLEOTIDE SEQUENCE</scope>
    <source>
        <strain evidence="4">850617-1/1</strain>
    </source>
</reference>
<dbReference type="AlphaFoldDB" id="A0AAW4BE21"/>
<dbReference type="Proteomes" id="UP000786185">
    <property type="component" value="Unassembled WGS sequence"/>
</dbReference>
<dbReference type="InterPro" id="IPR042098">
    <property type="entry name" value="TauD-like_sf"/>
</dbReference>
<organism evidence="4 5">
    <name type="scientific">Vibrio anguillarum</name>
    <name type="common">Listonella anguillarum</name>
    <dbReference type="NCBI Taxonomy" id="55601"/>
    <lineage>
        <taxon>Bacteria</taxon>
        <taxon>Pseudomonadati</taxon>
        <taxon>Pseudomonadota</taxon>
        <taxon>Gammaproteobacteria</taxon>
        <taxon>Vibrionales</taxon>
        <taxon>Vibrionaceae</taxon>
        <taxon>Vibrio</taxon>
    </lineage>
</organism>
<evidence type="ECO:0000313" key="4">
    <source>
        <dbReference type="EMBL" id="MBF4434581.1"/>
    </source>
</evidence>
<proteinExistence type="predicted"/>
<dbReference type="InterPro" id="IPR050411">
    <property type="entry name" value="AlphaKG_dependent_hydroxylases"/>
</dbReference>
<dbReference type="Gene3D" id="3.60.130.10">
    <property type="entry name" value="Clavaminate synthase-like"/>
    <property type="match status" value="1"/>
</dbReference>
<dbReference type="EMBL" id="SCLC01000005">
    <property type="protein sequence ID" value="MBF4434581.1"/>
    <property type="molecule type" value="Genomic_DNA"/>
</dbReference>
<evidence type="ECO:0000256" key="1">
    <source>
        <dbReference type="ARBA" id="ARBA00001954"/>
    </source>
</evidence>
<sequence length="297" mass="34868">MQCCFISNVLLKINLKERVMNYQVTNLHPFGVKIETNGLKIPISEVPIALLRKLFIEHQLVLIRGFKAFEQAEQFAEYCEQWGEVSIWPFGKVLDLIQKDQPKDHIFDSSYMPLHWDGMFRPQVPEYQIFQCVQAPLPAQGGRTTFTHTTKALQNATEQQRSLWRKVTGHYQREMEFYCSHTISPIIAQHPYHSYEVIRYAEPHFAERGDLLNPPNVTFSGIDSEQIAEFHRSLRDALYDPRHFYAHEWQNDDVVITDNFNLLHGRESFLSHTPRHIRRVQVLSDPPFDNPSLESYR</sequence>
<dbReference type="Pfam" id="PF02668">
    <property type="entry name" value="TauD"/>
    <property type="match status" value="1"/>
</dbReference>
<protein>
    <submittedName>
        <fullName evidence="4">TauD/TfdA family dioxygenase</fullName>
    </submittedName>
</protein>
<dbReference type="PANTHER" id="PTHR10696">
    <property type="entry name" value="GAMMA-BUTYROBETAINE HYDROXYLASE-RELATED"/>
    <property type="match status" value="1"/>
</dbReference>
<dbReference type="SUPFAM" id="SSF51197">
    <property type="entry name" value="Clavaminate synthase-like"/>
    <property type="match status" value="1"/>
</dbReference>
<feature type="domain" description="TauD/TfdA-like" evidence="3">
    <location>
        <begin position="38"/>
        <end position="280"/>
    </location>
</feature>
<keyword evidence="4" id="KW-0223">Dioxygenase</keyword>
<comment type="caution">
    <text evidence="4">The sequence shown here is derived from an EMBL/GenBank/DDBJ whole genome shotgun (WGS) entry which is preliminary data.</text>
</comment>
<dbReference type="GO" id="GO:0016706">
    <property type="term" value="F:2-oxoglutarate-dependent dioxygenase activity"/>
    <property type="evidence" value="ECO:0007669"/>
    <property type="project" value="UniProtKB-ARBA"/>
</dbReference>
<dbReference type="PANTHER" id="PTHR10696:SF53">
    <property type="entry name" value="TYROSINE ISONITRILE DESATURASE"/>
    <property type="match status" value="1"/>
</dbReference>
<dbReference type="InterPro" id="IPR003819">
    <property type="entry name" value="TauD/TfdA-like"/>
</dbReference>
<gene>
    <name evidence="4" type="ORF">ERJ77_08675</name>
</gene>
<name>A0AAW4BE21_VIBAN</name>
<evidence type="ECO:0000259" key="3">
    <source>
        <dbReference type="Pfam" id="PF02668"/>
    </source>
</evidence>
<evidence type="ECO:0000313" key="5">
    <source>
        <dbReference type="Proteomes" id="UP000786185"/>
    </source>
</evidence>
<comment type="cofactor">
    <cofactor evidence="1">
        <name>Fe(2+)</name>
        <dbReference type="ChEBI" id="CHEBI:29033"/>
    </cofactor>
</comment>
<accession>A0AAW4BE21</accession>
<evidence type="ECO:0000256" key="2">
    <source>
        <dbReference type="ARBA" id="ARBA00023002"/>
    </source>
</evidence>
<keyword evidence="2" id="KW-0560">Oxidoreductase</keyword>